<dbReference type="Gene3D" id="4.10.280.10">
    <property type="entry name" value="Helix-loop-helix DNA-binding domain"/>
    <property type="match status" value="2"/>
</dbReference>
<dbReference type="SMART" id="SM00353">
    <property type="entry name" value="HLH"/>
    <property type="match status" value="1"/>
</dbReference>
<accession>A0A0N1IQ21</accession>
<evidence type="ECO:0000259" key="2">
    <source>
        <dbReference type="PROSITE" id="PS50888"/>
    </source>
</evidence>
<evidence type="ECO:0000313" key="3">
    <source>
        <dbReference type="EMBL" id="KPJ19543.1"/>
    </source>
</evidence>
<reference evidence="3 4" key="1">
    <citation type="journal article" date="2015" name="Nat. Commun.">
        <title>Outbred genome sequencing and CRISPR/Cas9 gene editing in butterflies.</title>
        <authorList>
            <person name="Li X."/>
            <person name="Fan D."/>
            <person name="Zhang W."/>
            <person name="Liu G."/>
            <person name="Zhang L."/>
            <person name="Zhao L."/>
            <person name="Fang X."/>
            <person name="Chen L."/>
            <person name="Dong Y."/>
            <person name="Chen Y."/>
            <person name="Ding Y."/>
            <person name="Zhao R."/>
            <person name="Feng M."/>
            <person name="Zhu Y."/>
            <person name="Feng Y."/>
            <person name="Jiang X."/>
            <person name="Zhu D."/>
            <person name="Xiang H."/>
            <person name="Feng X."/>
            <person name="Li S."/>
            <person name="Wang J."/>
            <person name="Zhang G."/>
            <person name="Kronforst M.R."/>
            <person name="Wang W."/>
        </authorList>
    </citation>
    <scope>NUCLEOTIDE SEQUENCE [LARGE SCALE GENOMIC DNA]</scope>
    <source>
        <strain evidence="3">Ya'a_city_454_Pm</strain>
        <tissue evidence="3">Whole body</tissue>
    </source>
</reference>
<dbReference type="CDD" id="cd11466">
    <property type="entry name" value="bHLH_TS_HAND"/>
    <property type="match status" value="1"/>
</dbReference>
<dbReference type="STRING" id="76193.A0A0N1IQ21"/>
<dbReference type="InterPro" id="IPR036638">
    <property type="entry name" value="HLH_DNA-bd_sf"/>
</dbReference>
<dbReference type="EMBL" id="KQ459892">
    <property type="protein sequence ID" value="KPJ19543.1"/>
    <property type="molecule type" value="Genomic_DNA"/>
</dbReference>
<dbReference type="Proteomes" id="UP000053240">
    <property type="component" value="Unassembled WGS sequence"/>
</dbReference>
<keyword evidence="4" id="KW-1185">Reference proteome</keyword>
<proteinExistence type="predicted"/>
<dbReference type="InParanoid" id="A0A0N1IQ21"/>
<dbReference type="PANTHER" id="PTHR23349">
    <property type="entry name" value="BASIC HELIX-LOOP-HELIX TRANSCRIPTION FACTOR, TWIST"/>
    <property type="match status" value="1"/>
</dbReference>
<dbReference type="PROSITE" id="PS50888">
    <property type="entry name" value="BHLH"/>
    <property type="match status" value="1"/>
</dbReference>
<dbReference type="SUPFAM" id="SSF47459">
    <property type="entry name" value="HLH, helix-loop-helix DNA-binding domain"/>
    <property type="match status" value="2"/>
</dbReference>
<dbReference type="GO" id="GO:0032502">
    <property type="term" value="P:developmental process"/>
    <property type="evidence" value="ECO:0007669"/>
    <property type="project" value="TreeGrafter"/>
</dbReference>
<dbReference type="Pfam" id="PF00010">
    <property type="entry name" value="HLH"/>
    <property type="match status" value="2"/>
</dbReference>
<name>A0A0N1IQ21_PAPMA</name>
<evidence type="ECO:0000256" key="1">
    <source>
        <dbReference type="SAM" id="MobiDB-lite"/>
    </source>
</evidence>
<dbReference type="AlphaFoldDB" id="A0A0N1IQ21"/>
<dbReference type="PANTHER" id="PTHR23349:SF68">
    <property type="entry name" value="FI14601P"/>
    <property type="match status" value="1"/>
</dbReference>
<dbReference type="InterPro" id="IPR050283">
    <property type="entry name" value="E-box_TF_Regulators"/>
</dbReference>
<sequence>MSSYGSMSPSDEGFDRYEPPFYCQPTHQGSPMDGGVYWANSNGETHEYDTQDVYHDTNNYIGRGYDASAQDDISLLLPDWEDDELLGRFGGVTGIKDPREKTSACAVTRYEDMQIAGNEPYDTYHHNVMHHGFAPNNPGLDCEMQSLPLRYERPTPSSFVRVVKRRTTANKKERRRTQSINTAFTDLRECIPNVPPDTKLSKMVRKRSQSINTAFSNLRDRIPSVLPDTKMTKIKTLRLATSYISYLLKVLETDGEPAGGFRAELHHTPPRRRTTDPNAQNSALVEKKAKGRTGWPQHVWALELKSEQNLQT</sequence>
<dbReference type="GO" id="GO:0000977">
    <property type="term" value="F:RNA polymerase II transcription regulatory region sequence-specific DNA binding"/>
    <property type="evidence" value="ECO:0007669"/>
    <property type="project" value="TreeGrafter"/>
</dbReference>
<organism evidence="3 4">
    <name type="scientific">Papilio machaon</name>
    <name type="common">Old World swallowtail butterfly</name>
    <dbReference type="NCBI Taxonomy" id="76193"/>
    <lineage>
        <taxon>Eukaryota</taxon>
        <taxon>Metazoa</taxon>
        <taxon>Ecdysozoa</taxon>
        <taxon>Arthropoda</taxon>
        <taxon>Hexapoda</taxon>
        <taxon>Insecta</taxon>
        <taxon>Pterygota</taxon>
        <taxon>Neoptera</taxon>
        <taxon>Endopterygota</taxon>
        <taxon>Lepidoptera</taxon>
        <taxon>Glossata</taxon>
        <taxon>Ditrysia</taxon>
        <taxon>Papilionoidea</taxon>
        <taxon>Papilionidae</taxon>
        <taxon>Papilioninae</taxon>
        <taxon>Papilio</taxon>
    </lineage>
</organism>
<feature type="region of interest" description="Disordered" evidence="1">
    <location>
        <begin position="1"/>
        <end position="21"/>
    </location>
</feature>
<feature type="domain" description="BHLH" evidence="2">
    <location>
        <begin position="164"/>
        <end position="247"/>
    </location>
</feature>
<dbReference type="GO" id="GO:0046983">
    <property type="term" value="F:protein dimerization activity"/>
    <property type="evidence" value="ECO:0007669"/>
    <property type="project" value="InterPro"/>
</dbReference>
<dbReference type="GO" id="GO:0000981">
    <property type="term" value="F:DNA-binding transcription factor activity, RNA polymerase II-specific"/>
    <property type="evidence" value="ECO:0007669"/>
    <property type="project" value="TreeGrafter"/>
</dbReference>
<gene>
    <name evidence="3" type="ORF">RR48_01285</name>
</gene>
<evidence type="ECO:0000313" key="4">
    <source>
        <dbReference type="Proteomes" id="UP000053240"/>
    </source>
</evidence>
<feature type="region of interest" description="Disordered" evidence="1">
    <location>
        <begin position="260"/>
        <end position="291"/>
    </location>
</feature>
<dbReference type="InterPro" id="IPR011598">
    <property type="entry name" value="bHLH_dom"/>
</dbReference>
<protein>
    <submittedName>
        <fullName evidence="3">Heart-and neural crest derivatives-expressed protein 2</fullName>
    </submittedName>
</protein>